<protein>
    <submittedName>
        <fullName evidence="1">Ferredoxin, 2Fe-2S</fullName>
    </submittedName>
</protein>
<dbReference type="SUPFAM" id="SSF52833">
    <property type="entry name" value="Thioredoxin-like"/>
    <property type="match status" value="1"/>
</dbReference>
<proteinExistence type="predicted"/>
<dbReference type="AlphaFoldDB" id="A0A6J4K9P2"/>
<dbReference type="InterPro" id="IPR036249">
    <property type="entry name" value="Thioredoxin-like_sf"/>
</dbReference>
<dbReference type="Gene3D" id="3.40.30.10">
    <property type="entry name" value="Glutaredoxin"/>
    <property type="match status" value="1"/>
</dbReference>
<reference evidence="1" key="1">
    <citation type="submission" date="2020-02" db="EMBL/GenBank/DDBJ databases">
        <authorList>
            <person name="Meier V. D."/>
        </authorList>
    </citation>
    <scope>NUCLEOTIDE SEQUENCE</scope>
    <source>
        <strain evidence="1">AVDCRST_MAG63</strain>
    </source>
</reference>
<gene>
    <name evidence="1" type="ORF">AVDCRST_MAG63-4998</name>
</gene>
<accession>A0A6J4K9P2</accession>
<sequence>MAPDRERRVHFFVCVNERAEDAPLPSCARRGSRELLAAFQAEHARRGWPRGVKVSGSTCLTSCQCGPTVVAYPEGVWYGGVTETDVPELFDAHIQGEGPVERLLLPPGVRVW</sequence>
<organism evidence="1">
    <name type="scientific">uncultured Armatimonadetes bacterium</name>
    <dbReference type="NCBI Taxonomy" id="157466"/>
    <lineage>
        <taxon>Bacteria</taxon>
        <taxon>Bacillati</taxon>
        <taxon>Armatimonadota</taxon>
        <taxon>environmental samples</taxon>
    </lineage>
</organism>
<dbReference type="EMBL" id="CADCTO010000698">
    <property type="protein sequence ID" value="CAA9298577.1"/>
    <property type="molecule type" value="Genomic_DNA"/>
</dbReference>
<name>A0A6J4K9P2_9BACT</name>
<evidence type="ECO:0000313" key="1">
    <source>
        <dbReference type="EMBL" id="CAA9298577.1"/>
    </source>
</evidence>
<dbReference type="CDD" id="cd02980">
    <property type="entry name" value="TRX_Fd_family"/>
    <property type="match status" value="1"/>
</dbReference>